<dbReference type="Proteomes" id="UP000604730">
    <property type="component" value="Unassembled WGS sequence"/>
</dbReference>
<gene>
    <name evidence="1" type="ORF">JJN12_00230</name>
</gene>
<keyword evidence="2" id="KW-1185">Reference proteome</keyword>
<dbReference type="Gene3D" id="3.40.50.1360">
    <property type="match status" value="1"/>
</dbReference>
<dbReference type="PROSITE" id="PS01161">
    <property type="entry name" value="GLC_GALNAC_ISOMERASE"/>
    <property type="match status" value="1"/>
</dbReference>
<reference evidence="1 2" key="1">
    <citation type="submission" date="2021-01" db="EMBL/GenBank/DDBJ databases">
        <title>Isolation and description of Catonella massiliensis sp. nov., a novel Catonella species, isolated from a stable periodontitis subject.</title>
        <authorList>
            <person name="Antezack A."/>
            <person name="Boxberger M."/>
            <person name="La Scola B."/>
            <person name="Monnet-Corti V."/>
        </authorList>
    </citation>
    <scope>NUCLEOTIDE SEQUENCE [LARGE SCALE GENOMIC DNA]</scope>
    <source>
        <strain evidence="1 2">Marseille-Q4567</strain>
    </source>
</reference>
<comment type="caution">
    <text evidence="1">The sequence shown here is derived from an EMBL/GenBank/DDBJ whole genome shotgun (WGS) entry which is preliminary data.</text>
</comment>
<dbReference type="InterPro" id="IPR052960">
    <property type="entry name" value="GlcN6P_deaminase-like"/>
</dbReference>
<evidence type="ECO:0000313" key="2">
    <source>
        <dbReference type="Proteomes" id="UP000604730"/>
    </source>
</evidence>
<proteinExistence type="predicted"/>
<dbReference type="InterPro" id="IPR037171">
    <property type="entry name" value="NagB/RpiA_transferase-like"/>
</dbReference>
<accession>A0ABS1IX44</accession>
<dbReference type="InterPro" id="IPR018321">
    <property type="entry name" value="Glucosamine6P_isomerase_CS"/>
</dbReference>
<organism evidence="1 2">
    <name type="scientific">Catonella massiliensis</name>
    <dbReference type="NCBI Taxonomy" id="2799636"/>
    <lineage>
        <taxon>Bacteria</taxon>
        <taxon>Bacillati</taxon>
        <taxon>Bacillota</taxon>
        <taxon>Clostridia</taxon>
        <taxon>Lachnospirales</taxon>
        <taxon>Lachnospiraceae</taxon>
        <taxon>Catonella</taxon>
    </lineage>
</organism>
<dbReference type="PANTHER" id="PTHR42892:SF1">
    <property type="entry name" value="GLUCOSAMINE-6-PHOSPHATE ISOMERASE"/>
    <property type="match status" value="1"/>
</dbReference>
<dbReference type="GO" id="GO:0016853">
    <property type="term" value="F:isomerase activity"/>
    <property type="evidence" value="ECO:0007669"/>
    <property type="project" value="UniProtKB-KW"/>
</dbReference>
<dbReference type="RefSeq" id="WP_208427806.1">
    <property type="nucleotide sequence ID" value="NZ_JAEPRJ010000001.1"/>
</dbReference>
<dbReference type="EMBL" id="JAEPRJ010000001">
    <property type="protein sequence ID" value="MBK5896219.1"/>
    <property type="molecule type" value="Genomic_DNA"/>
</dbReference>
<evidence type="ECO:0000313" key="1">
    <source>
        <dbReference type="EMBL" id="MBK5896219.1"/>
    </source>
</evidence>
<sequence length="272" mass="31273">MRHGYYNYSKEELLKNPKIELISMEDGEKVFQSMAEEMVAEIEKNNEMGENTVFICPVGPVGQYKYFVEAVNKGRISLKNVWFINMDEYLTDEKEWISKDDPLSFRGFMYSEVYDKIDKDLVMPESQRVFPDPKRLGRIPELINELGGVDICFGGIGINGHVAFNEPEEGLSVDEFRNLQTRVLEIKPETRAINAVGALNGAIEDMPRYCITIGFKEISEAKKIRLGCFRDWHRAVVRRAAYGEMTTEFPVSLLQSHKDINIKFPRLVAEIK</sequence>
<dbReference type="PANTHER" id="PTHR42892">
    <property type="entry name" value="GLUCOSAMINE-6-PHOSPHATE DEAMINASE-LIKE PROTEIN BT_0258-RELATED"/>
    <property type="match status" value="1"/>
</dbReference>
<name>A0ABS1IX44_9FIRM</name>
<protein>
    <submittedName>
        <fullName evidence="1">Glucosamine-6-phosphate isomerase</fullName>
    </submittedName>
</protein>
<keyword evidence="1" id="KW-0413">Isomerase</keyword>
<dbReference type="SUPFAM" id="SSF100950">
    <property type="entry name" value="NagB/RpiA/CoA transferase-like"/>
    <property type="match status" value="1"/>
</dbReference>